<dbReference type="GO" id="GO:0003887">
    <property type="term" value="F:DNA-directed DNA polymerase activity"/>
    <property type="evidence" value="ECO:0007669"/>
    <property type="project" value="InterPro"/>
</dbReference>
<keyword evidence="2" id="KW-1185">Reference proteome</keyword>
<reference evidence="1 2" key="1">
    <citation type="submission" date="2016-10" db="EMBL/GenBank/DDBJ databases">
        <authorList>
            <person name="de Groot N.N."/>
        </authorList>
    </citation>
    <scope>NUCLEOTIDE SEQUENCE [LARGE SCALE GENOMIC DNA]</scope>
    <source>
        <strain evidence="1 2">CPCC 100156</strain>
    </source>
</reference>
<dbReference type="STRING" id="938405.SAMN02927895_02694"/>
<dbReference type="NCBIfam" id="NF004347">
    <property type="entry name" value="PRK05728.1-4"/>
    <property type="match status" value="1"/>
</dbReference>
<dbReference type="PANTHER" id="PTHR38767">
    <property type="entry name" value="DNA POLYMERASE III SUBUNIT CHI"/>
    <property type="match status" value="1"/>
</dbReference>
<dbReference type="Gene3D" id="3.40.50.10110">
    <property type="entry name" value="DNA polymerase III subunit chi"/>
    <property type="match status" value="1"/>
</dbReference>
<dbReference type="PANTHER" id="PTHR38767:SF1">
    <property type="entry name" value="DNA POLYMERASE III SUBUNIT CHI"/>
    <property type="match status" value="1"/>
</dbReference>
<dbReference type="GO" id="GO:0006260">
    <property type="term" value="P:DNA replication"/>
    <property type="evidence" value="ECO:0007669"/>
    <property type="project" value="InterPro"/>
</dbReference>
<dbReference type="Proteomes" id="UP000198925">
    <property type="component" value="Unassembled WGS sequence"/>
</dbReference>
<accession>A0A1G6QNB4</accession>
<evidence type="ECO:0000313" key="1">
    <source>
        <dbReference type="EMBL" id="SDC93554.1"/>
    </source>
</evidence>
<dbReference type="GO" id="GO:0032298">
    <property type="term" value="P:positive regulation of DNA-templated DNA replication initiation"/>
    <property type="evidence" value="ECO:0007669"/>
    <property type="project" value="TreeGrafter"/>
</dbReference>
<dbReference type="RefSeq" id="WP_090564372.1">
    <property type="nucleotide sequence ID" value="NZ_FMXZ01000006.1"/>
</dbReference>
<dbReference type="InterPro" id="IPR036768">
    <property type="entry name" value="PolIII_chi_sf"/>
</dbReference>
<dbReference type="Pfam" id="PF04364">
    <property type="entry name" value="DNA_pol3_chi"/>
    <property type="match status" value="1"/>
</dbReference>
<dbReference type="OrthoDB" id="9795973at2"/>
<sequence>MAEIAFYHLTRLPLEMALPKLLGRVLGTGGRAVVLCGSEERVAALDDALWKSTDPDWLPHGTARSGHAAMQPIWLTAEDAPAPNDARFLVLVDGADSARLAEYDRVLDLFDGADEAAVAAARRRWSAAKAAGHALSYWQQGARGWEKKA</sequence>
<organism evidence="1 2">
    <name type="scientific">Belnapia rosea</name>
    <dbReference type="NCBI Taxonomy" id="938405"/>
    <lineage>
        <taxon>Bacteria</taxon>
        <taxon>Pseudomonadati</taxon>
        <taxon>Pseudomonadota</taxon>
        <taxon>Alphaproteobacteria</taxon>
        <taxon>Acetobacterales</taxon>
        <taxon>Roseomonadaceae</taxon>
        <taxon>Belnapia</taxon>
    </lineage>
</organism>
<dbReference type="AlphaFoldDB" id="A0A1G6QNB4"/>
<dbReference type="GO" id="GO:0003677">
    <property type="term" value="F:DNA binding"/>
    <property type="evidence" value="ECO:0007669"/>
    <property type="project" value="InterPro"/>
</dbReference>
<evidence type="ECO:0000313" key="2">
    <source>
        <dbReference type="Proteomes" id="UP000198925"/>
    </source>
</evidence>
<protein>
    <submittedName>
        <fullName evidence="1">DNA polymerase III, chi subunit</fullName>
    </submittedName>
</protein>
<dbReference type="SUPFAM" id="SSF102400">
    <property type="entry name" value="DNA polymerase III chi subunit"/>
    <property type="match status" value="1"/>
</dbReference>
<dbReference type="InterPro" id="IPR007459">
    <property type="entry name" value="DNA_pol3_chi"/>
</dbReference>
<dbReference type="EMBL" id="FMZX01000003">
    <property type="protein sequence ID" value="SDC93554.1"/>
    <property type="molecule type" value="Genomic_DNA"/>
</dbReference>
<name>A0A1G6QNB4_9PROT</name>
<gene>
    <name evidence="1" type="ORF">SAMN04487779_1003108</name>
</gene>
<proteinExistence type="predicted"/>